<dbReference type="EMBL" id="LOEE01000072">
    <property type="protein sequence ID" value="KXG73853.1"/>
    <property type="molecule type" value="Genomic_DNA"/>
</dbReference>
<feature type="active site" evidence="3">
    <location>
        <position position="46"/>
    </location>
</feature>
<dbReference type="GO" id="GO:0016853">
    <property type="term" value="F:isomerase activity"/>
    <property type="evidence" value="ECO:0007669"/>
    <property type="project" value="UniProtKB-KW"/>
</dbReference>
<dbReference type="Gene3D" id="3.10.310.10">
    <property type="entry name" value="Diaminopimelate Epimerase, Chain A, domain 1"/>
    <property type="match status" value="2"/>
</dbReference>
<dbReference type="Proteomes" id="UP000070456">
    <property type="component" value="Unassembled WGS sequence"/>
</dbReference>
<keyword evidence="5" id="KW-1185">Reference proteome</keyword>
<dbReference type="PANTHER" id="PTHR13774:SF39">
    <property type="entry name" value="BIOSYNTHESIS PROTEIN, PUTATIVE-RELATED"/>
    <property type="match status" value="1"/>
</dbReference>
<dbReference type="InterPro" id="IPR003719">
    <property type="entry name" value="Phenazine_PhzF-like"/>
</dbReference>
<evidence type="ECO:0000313" key="4">
    <source>
        <dbReference type="EMBL" id="KXG73853.1"/>
    </source>
</evidence>
<evidence type="ECO:0000313" key="5">
    <source>
        <dbReference type="Proteomes" id="UP000070456"/>
    </source>
</evidence>
<comment type="caution">
    <text evidence="4">The sequence shown here is derived from an EMBL/GenBank/DDBJ whole genome shotgun (WGS) entry which is preliminary data.</text>
</comment>
<evidence type="ECO:0000256" key="3">
    <source>
        <dbReference type="PIRSR" id="PIRSR016184-1"/>
    </source>
</evidence>
<name>A0A140KZX8_9FIRM</name>
<dbReference type="NCBIfam" id="TIGR00654">
    <property type="entry name" value="PhzF_family"/>
    <property type="match status" value="1"/>
</dbReference>
<organism evidence="4 5">
    <name type="scientific">Thermotalea metallivorans</name>
    <dbReference type="NCBI Taxonomy" id="520762"/>
    <lineage>
        <taxon>Bacteria</taxon>
        <taxon>Bacillati</taxon>
        <taxon>Bacillota</taxon>
        <taxon>Clostridia</taxon>
        <taxon>Peptostreptococcales</taxon>
        <taxon>Thermotaleaceae</taxon>
        <taxon>Thermotalea</taxon>
    </lineage>
</organism>
<dbReference type="PIRSF" id="PIRSF016184">
    <property type="entry name" value="PhzC_PhzF"/>
    <property type="match status" value="1"/>
</dbReference>
<reference evidence="4 5" key="1">
    <citation type="submission" date="2015-12" db="EMBL/GenBank/DDBJ databases">
        <title>Draft genome sequence of the thermoanaerobe Thermotalea metallivorans, an isolate from the runoff channel of the Great Artesian Basin, Australia.</title>
        <authorList>
            <person name="Patel B.K."/>
        </authorList>
    </citation>
    <scope>NUCLEOTIDE SEQUENCE [LARGE SCALE GENOMIC DNA]</scope>
    <source>
        <strain evidence="4 5">B2-1</strain>
    </source>
</reference>
<evidence type="ECO:0000256" key="2">
    <source>
        <dbReference type="ARBA" id="ARBA00023235"/>
    </source>
</evidence>
<accession>A0A140KZX8</accession>
<proteinExistence type="inferred from homology"/>
<dbReference type="AlphaFoldDB" id="A0A140KZX8"/>
<protein>
    <submittedName>
        <fullName evidence="4">Putative isomerase YddE</fullName>
        <ecNumber evidence="4">5.1.-.-</ecNumber>
    </submittedName>
</protein>
<comment type="similarity">
    <text evidence="1">Belongs to the PhzF family.</text>
</comment>
<evidence type="ECO:0000256" key="1">
    <source>
        <dbReference type="ARBA" id="ARBA00008270"/>
    </source>
</evidence>
<keyword evidence="2 4" id="KW-0413">Isomerase</keyword>
<sequence>MEKIIYQLDAFTDVRFGGNPAGVVPDATGLTEEQMQKIAMEMNLSETAFVIPLKKNGIDYEVRFFTPEQEVDLCGHATIGAFYALATKGYLEGKDDKIIVKQRTKAGILPVEIYFEKDKVEKIMMTQAAPEFLFTITDTAALAEVMGIEAHEIGMEDCEVLPQVVSTGLPDIIMPVKSLEVLKKLKPKRDKLIEYSKRHGVISVHVFTFETEAKDSTLACRNFAPAVGIDEEAATGTSNGALGAYLLKNGLVAFQDEITLICEQGHYIGRPSKVIVKLEGSKENFTVKVGGKAVITLEGIMIYG</sequence>
<gene>
    <name evidence="4" type="primary">yddE</name>
    <name evidence="4" type="ORF">AN619_27730</name>
</gene>
<dbReference type="GO" id="GO:0005737">
    <property type="term" value="C:cytoplasm"/>
    <property type="evidence" value="ECO:0007669"/>
    <property type="project" value="TreeGrafter"/>
</dbReference>
<dbReference type="PANTHER" id="PTHR13774">
    <property type="entry name" value="PHENAZINE BIOSYNTHESIS PROTEIN"/>
    <property type="match status" value="1"/>
</dbReference>
<dbReference type="PATRIC" id="fig|520762.4.peg.3063"/>
<dbReference type="Pfam" id="PF02567">
    <property type="entry name" value="PhzC-PhzF"/>
    <property type="match status" value="1"/>
</dbReference>
<dbReference type="OrthoDB" id="9788221at2"/>
<dbReference type="EC" id="5.1.-.-" evidence="4"/>
<dbReference type="RefSeq" id="WP_068557936.1">
    <property type="nucleotide sequence ID" value="NZ_LOEE01000072.1"/>
</dbReference>
<dbReference type="STRING" id="520762.AN619_27730"/>
<dbReference type="SUPFAM" id="SSF54506">
    <property type="entry name" value="Diaminopimelate epimerase-like"/>
    <property type="match status" value="1"/>
</dbReference>